<comment type="subcellular location">
    <subcellularLocation>
        <location evidence="12">Cytoplasm</location>
    </subcellularLocation>
</comment>
<keyword evidence="12" id="KW-0963">Cytoplasm</keyword>
<dbReference type="InterPro" id="IPR002937">
    <property type="entry name" value="Amino_oxidase"/>
</dbReference>
<dbReference type="PANTHER" id="PTHR42923">
    <property type="entry name" value="PROTOPORPHYRINOGEN OXIDASE"/>
    <property type="match status" value="1"/>
</dbReference>
<evidence type="ECO:0000259" key="14">
    <source>
        <dbReference type="Pfam" id="PF01593"/>
    </source>
</evidence>
<dbReference type="NCBIfam" id="TIGR00562">
    <property type="entry name" value="proto_IX_ox"/>
    <property type="match status" value="1"/>
</dbReference>
<comment type="catalytic activity">
    <reaction evidence="1">
        <text>coproporphyrinogen III + 3 O2 = coproporphyrin III + 3 H2O2</text>
        <dbReference type="Rhea" id="RHEA:43436"/>
        <dbReference type="ChEBI" id="CHEBI:15379"/>
        <dbReference type="ChEBI" id="CHEBI:16240"/>
        <dbReference type="ChEBI" id="CHEBI:57309"/>
        <dbReference type="ChEBI" id="CHEBI:131725"/>
        <dbReference type="EC" id="1.3.3.15"/>
    </reaction>
    <physiologicalReaction direction="left-to-right" evidence="1">
        <dbReference type="Rhea" id="RHEA:43437"/>
    </physiologicalReaction>
</comment>
<feature type="region of interest" description="Disordered" evidence="13">
    <location>
        <begin position="247"/>
        <end position="266"/>
    </location>
</feature>
<evidence type="ECO:0000256" key="7">
    <source>
        <dbReference type="ARBA" id="ARBA00019046"/>
    </source>
</evidence>
<comment type="function">
    <text evidence="3 12">Involved in coproporphyrin-dependent heme b biosynthesis. Catalyzes the oxidation of coproporphyrinogen III to coproporphyrin III.</text>
</comment>
<keyword evidence="8 12" id="KW-0285">Flavoprotein</keyword>
<dbReference type="InterPro" id="IPR004572">
    <property type="entry name" value="Protoporphyrinogen_oxidase"/>
</dbReference>
<dbReference type="Gene3D" id="1.10.3110.10">
    <property type="entry name" value="protoporphyrinogen ix oxidase, domain 3"/>
    <property type="match status" value="1"/>
</dbReference>
<evidence type="ECO:0000256" key="5">
    <source>
        <dbReference type="ARBA" id="ARBA00008310"/>
    </source>
</evidence>
<sequence length="498" mass="51225">MQPKPHVVVVGAGISGLTAAYRLGRAGAEVTVVEAAPRVGGKLHASPVAGVPVDAGAESVLARRPEALDLIDELGLSDRVEHPAPLPAAIYSRGRLRSFPKGQVMGVPGDLSALARSRVLSVPGVLRAGLDRVLPHTAMEGDPSVAGYIGARMGREVVERLVEPMLGGVYAGRAERLSLDSTLPQLAPQARQERSLARAVGRAAREQRARSAPGAPAFATLRGGIATLTRALADSGAARVETSATVRRMERTPSGGWSLTVGAAAPDAPASPPREVAADAVVLACPAPAAAKLLRPLAPAVADDLAGIEYASMAVVTFAYPASAFARRPPGSGFLVSAREHLTVKAATFSSLKWPWLSRELREAGRDPETVLVRCSIGRAGQEDRLQRGDDDLAAAAAADLAAVCGIAGDPVERRVTRWGGGIPQYNTGHGSRVERIRAEVAGLGGLAVCGAAYDGIGIPACIAGATRAAEEIRAPAAGAAGARAYTTTSDDPTRSHP</sequence>
<evidence type="ECO:0000256" key="1">
    <source>
        <dbReference type="ARBA" id="ARBA00001755"/>
    </source>
</evidence>
<evidence type="ECO:0000256" key="4">
    <source>
        <dbReference type="ARBA" id="ARBA00004744"/>
    </source>
</evidence>
<evidence type="ECO:0000256" key="10">
    <source>
        <dbReference type="ARBA" id="ARBA00023002"/>
    </source>
</evidence>
<evidence type="ECO:0000256" key="12">
    <source>
        <dbReference type="RuleBase" id="RU364052"/>
    </source>
</evidence>
<dbReference type="GO" id="GO:0004729">
    <property type="term" value="F:oxygen-dependent protoporphyrinogen oxidase activity"/>
    <property type="evidence" value="ECO:0007669"/>
    <property type="project" value="UniProtKB-UniRule"/>
</dbReference>
<evidence type="ECO:0000256" key="9">
    <source>
        <dbReference type="ARBA" id="ARBA00022827"/>
    </source>
</evidence>
<dbReference type="RefSeq" id="WP_184640349.1">
    <property type="nucleotide sequence ID" value="NZ_BAABKT010000035.1"/>
</dbReference>
<dbReference type="Pfam" id="PF01593">
    <property type="entry name" value="Amino_oxidase"/>
    <property type="match status" value="1"/>
</dbReference>
<dbReference type="GO" id="GO:0005737">
    <property type="term" value="C:cytoplasm"/>
    <property type="evidence" value="ECO:0007669"/>
    <property type="project" value="UniProtKB-SubCell"/>
</dbReference>
<dbReference type="EMBL" id="JACHLY010000002">
    <property type="protein sequence ID" value="MBB6001225.1"/>
    <property type="molecule type" value="Genomic_DNA"/>
</dbReference>
<comment type="cofactor">
    <cofactor evidence="2 12">
        <name>FAD</name>
        <dbReference type="ChEBI" id="CHEBI:57692"/>
    </cofactor>
</comment>
<dbReference type="GO" id="GO:0006783">
    <property type="term" value="P:heme biosynthetic process"/>
    <property type="evidence" value="ECO:0007669"/>
    <property type="project" value="UniProtKB-UniRule"/>
</dbReference>
<comment type="similarity">
    <text evidence="5 12">Belongs to the protoporphyrinogen/coproporphyrinogen oxidase family. Coproporphyrinogen III oxidase subfamily.</text>
</comment>
<dbReference type="EC" id="1.3.3.15" evidence="6 12"/>
<evidence type="ECO:0000313" key="15">
    <source>
        <dbReference type="EMBL" id="MBB6001225.1"/>
    </source>
</evidence>
<dbReference type="UniPathway" id="UPA00252"/>
<keyword evidence="10 12" id="KW-0560">Oxidoreductase</keyword>
<evidence type="ECO:0000256" key="2">
    <source>
        <dbReference type="ARBA" id="ARBA00001974"/>
    </source>
</evidence>
<keyword evidence="11 12" id="KW-0350">Heme biosynthesis</keyword>
<feature type="domain" description="Amine oxidase" evidence="14">
    <location>
        <begin position="14"/>
        <end position="473"/>
    </location>
</feature>
<dbReference type="SUPFAM" id="SSF51905">
    <property type="entry name" value="FAD/NAD(P)-binding domain"/>
    <property type="match status" value="1"/>
</dbReference>
<organism evidence="15 16">
    <name type="scientific">Streptomonospora salina</name>
    <dbReference type="NCBI Taxonomy" id="104205"/>
    <lineage>
        <taxon>Bacteria</taxon>
        <taxon>Bacillati</taxon>
        <taxon>Actinomycetota</taxon>
        <taxon>Actinomycetes</taxon>
        <taxon>Streptosporangiales</taxon>
        <taxon>Nocardiopsidaceae</taxon>
        <taxon>Streptomonospora</taxon>
    </lineage>
</organism>
<dbReference type="InterPro" id="IPR050464">
    <property type="entry name" value="Zeta_carotene_desat/Oxidored"/>
</dbReference>
<evidence type="ECO:0000256" key="3">
    <source>
        <dbReference type="ARBA" id="ARBA00002185"/>
    </source>
</evidence>
<dbReference type="InterPro" id="IPR036188">
    <property type="entry name" value="FAD/NAD-bd_sf"/>
</dbReference>
<evidence type="ECO:0000256" key="13">
    <source>
        <dbReference type="SAM" id="MobiDB-lite"/>
    </source>
</evidence>
<gene>
    <name evidence="15" type="ORF">HNR25_005054</name>
</gene>
<accession>A0A841EDL8</accession>
<feature type="region of interest" description="Disordered" evidence="13">
    <location>
        <begin position="476"/>
        <end position="498"/>
    </location>
</feature>
<protein>
    <recommendedName>
        <fullName evidence="7 12">Coproporphyrinogen III oxidase</fullName>
        <ecNumber evidence="6 12">1.3.3.15</ecNumber>
    </recommendedName>
</protein>
<dbReference type="PANTHER" id="PTHR42923:SF3">
    <property type="entry name" value="PROTOPORPHYRINOGEN OXIDASE"/>
    <property type="match status" value="1"/>
</dbReference>
<dbReference type="SUPFAM" id="SSF54373">
    <property type="entry name" value="FAD-linked reductases, C-terminal domain"/>
    <property type="match status" value="1"/>
</dbReference>
<evidence type="ECO:0000313" key="16">
    <source>
        <dbReference type="Proteomes" id="UP000578077"/>
    </source>
</evidence>
<evidence type="ECO:0000256" key="11">
    <source>
        <dbReference type="ARBA" id="ARBA00023133"/>
    </source>
</evidence>
<evidence type="ECO:0000256" key="6">
    <source>
        <dbReference type="ARBA" id="ARBA00012402"/>
    </source>
</evidence>
<comment type="pathway">
    <text evidence="4 12">Porphyrin-containing compound metabolism; protoheme biosynthesis.</text>
</comment>
<reference evidence="15 16" key="1">
    <citation type="submission" date="2020-08" db="EMBL/GenBank/DDBJ databases">
        <title>Sequencing the genomes of 1000 actinobacteria strains.</title>
        <authorList>
            <person name="Klenk H.-P."/>
        </authorList>
    </citation>
    <scope>NUCLEOTIDE SEQUENCE [LARGE SCALE GENOMIC DNA]</scope>
    <source>
        <strain evidence="15 16">DSM 44593</strain>
    </source>
</reference>
<proteinExistence type="inferred from homology"/>
<dbReference type="AlphaFoldDB" id="A0A841EDL8"/>
<name>A0A841EDL8_9ACTN</name>
<dbReference type="Gene3D" id="3.90.660.20">
    <property type="entry name" value="Protoporphyrinogen oxidase, mitochondrial, domain 2"/>
    <property type="match status" value="1"/>
</dbReference>
<evidence type="ECO:0000256" key="8">
    <source>
        <dbReference type="ARBA" id="ARBA00022630"/>
    </source>
</evidence>
<keyword evidence="9 12" id="KW-0274">FAD</keyword>
<dbReference type="Proteomes" id="UP000578077">
    <property type="component" value="Unassembled WGS sequence"/>
</dbReference>
<keyword evidence="16" id="KW-1185">Reference proteome</keyword>
<dbReference type="Gene3D" id="3.50.50.60">
    <property type="entry name" value="FAD/NAD(P)-binding domain"/>
    <property type="match status" value="1"/>
</dbReference>
<feature type="compositionally biased region" description="Low complexity" evidence="13">
    <location>
        <begin position="476"/>
        <end position="489"/>
    </location>
</feature>
<comment type="caution">
    <text evidence="15">The sequence shown here is derived from an EMBL/GenBank/DDBJ whole genome shotgun (WGS) entry which is preliminary data.</text>
</comment>